<reference evidence="1" key="1">
    <citation type="submission" date="2023-04" db="EMBL/GenBank/DDBJ databases">
        <authorList>
            <consortium name="ELIXIR-Norway"/>
        </authorList>
    </citation>
    <scope>NUCLEOTIDE SEQUENCE [LARGE SCALE GENOMIC DNA]</scope>
</reference>
<proteinExistence type="predicted"/>
<gene>
    <name evidence="1" type="ORF">MRATA1EN1_LOCUS27536</name>
</gene>
<evidence type="ECO:0000313" key="1">
    <source>
        <dbReference type="EMBL" id="CAI9178574.1"/>
    </source>
</evidence>
<keyword evidence="2" id="KW-1185">Reference proteome</keyword>
<organism evidence="1 2">
    <name type="scientific">Rangifer tarandus platyrhynchus</name>
    <name type="common">Svalbard reindeer</name>
    <dbReference type="NCBI Taxonomy" id="3082113"/>
    <lineage>
        <taxon>Eukaryota</taxon>
        <taxon>Metazoa</taxon>
        <taxon>Chordata</taxon>
        <taxon>Craniata</taxon>
        <taxon>Vertebrata</taxon>
        <taxon>Euteleostomi</taxon>
        <taxon>Mammalia</taxon>
        <taxon>Eutheria</taxon>
        <taxon>Laurasiatheria</taxon>
        <taxon>Artiodactyla</taxon>
        <taxon>Ruminantia</taxon>
        <taxon>Pecora</taxon>
        <taxon>Cervidae</taxon>
        <taxon>Odocoileinae</taxon>
        <taxon>Rangifer</taxon>
    </lineage>
</organism>
<dbReference type="Proteomes" id="UP001176941">
    <property type="component" value="Chromosome 8"/>
</dbReference>
<protein>
    <submittedName>
        <fullName evidence="1">Uncharacterized protein</fullName>
    </submittedName>
</protein>
<accession>A0ABN9A3S6</accession>
<dbReference type="EMBL" id="OX459944">
    <property type="protein sequence ID" value="CAI9178574.1"/>
    <property type="molecule type" value="Genomic_DNA"/>
</dbReference>
<evidence type="ECO:0000313" key="2">
    <source>
        <dbReference type="Proteomes" id="UP001176941"/>
    </source>
</evidence>
<sequence length="107" mass="11721">MCLFTQSCQTLCDPVDYSLPGSSVHGDSPGKNIGVGCHAHLQGIFPTQGSNPGLLHCRRILYLLSHQGSPETMNKLTLFVFKEKKRPSIFYTSSLSIDRQPSANISL</sequence>
<name>A0ABN9A3S6_RANTA</name>